<proteinExistence type="predicted"/>
<evidence type="ECO:0000256" key="1">
    <source>
        <dbReference type="SAM" id="Coils"/>
    </source>
</evidence>
<protein>
    <submittedName>
        <fullName evidence="4">Uncharacterized protein</fullName>
    </submittedName>
</protein>
<feature type="region of interest" description="Disordered" evidence="2">
    <location>
        <begin position="311"/>
        <end position="333"/>
    </location>
</feature>
<keyword evidence="3" id="KW-0812">Transmembrane</keyword>
<organism evidence="4 5">
    <name type="scientific">Candidatus Iainarchaeum sp</name>
    <dbReference type="NCBI Taxonomy" id="3101447"/>
    <lineage>
        <taxon>Archaea</taxon>
        <taxon>Candidatus Iainarchaeota</taxon>
        <taxon>Candidatus Iainarchaeia</taxon>
        <taxon>Candidatus Iainarchaeales</taxon>
        <taxon>Candidatus Iainarchaeaceae</taxon>
        <taxon>Candidatus Iainarchaeum</taxon>
    </lineage>
</organism>
<evidence type="ECO:0000256" key="3">
    <source>
        <dbReference type="SAM" id="Phobius"/>
    </source>
</evidence>
<keyword evidence="3" id="KW-0472">Membrane</keyword>
<dbReference type="Proteomes" id="UP000277633">
    <property type="component" value="Unassembled WGS sequence"/>
</dbReference>
<sequence length="333" mass="36609">MKKLMLLTILFFSLSAYALTLNAPESVPTGSSFAVLVGIEESNFDEIKVFLGDKQIFEQTIGETSLNRNYVAGYFLDPQNNTHILLFNPLETGNYVVKAQLLDNGSVISEEEADVGIFEPMQSSVGESLKHDIEVVKEELNDVKGTNSELSAKMQELQSKLSDFENKISSFESQFASINSSLAENSSAYETLSSSLNELKQSINAVNATLAEISNKNSDFNASLSALSTKINSLEEQQTKVTAGFVTFGQGMAVASAVIIAILAIAFYLRKKEETQESLFEEPSLGEDKTEEMASELVAEETRPKGRWAYKGEGAQKQNEERRFSLGDLIKRG</sequence>
<reference evidence="4 5" key="1">
    <citation type="submission" date="2018-06" db="EMBL/GenBank/DDBJ databases">
        <title>Extensive metabolic versatility and redundancy in microbially diverse, dynamic hydrothermal sediments.</title>
        <authorList>
            <person name="Dombrowski N."/>
            <person name="Teske A."/>
            <person name="Baker B.J."/>
        </authorList>
    </citation>
    <scope>NUCLEOTIDE SEQUENCE [LARGE SCALE GENOMIC DNA]</scope>
    <source>
        <strain evidence="4">B9_G13</strain>
    </source>
</reference>
<keyword evidence="1" id="KW-0175">Coiled coil</keyword>
<feature type="compositionally biased region" description="Basic and acidic residues" evidence="2">
    <location>
        <begin position="318"/>
        <end position="333"/>
    </location>
</feature>
<evidence type="ECO:0000313" key="4">
    <source>
        <dbReference type="EMBL" id="RLG69795.1"/>
    </source>
</evidence>
<dbReference type="SUPFAM" id="SSF90257">
    <property type="entry name" value="Myosin rod fragments"/>
    <property type="match status" value="1"/>
</dbReference>
<comment type="caution">
    <text evidence="4">The sequence shown here is derived from an EMBL/GenBank/DDBJ whole genome shotgun (WGS) entry which is preliminary data.</text>
</comment>
<evidence type="ECO:0000313" key="5">
    <source>
        <dbReference type="Proteomes" id="UP000277633"/>
    </source>
</evidence>
<feature type="transmembrane region" description="Helical" evidence="3">
    <location>
        <begin position="248"/>
        <end position="269"/>
    </location>
</feature>
<dbReference type="Gene3D" id="1.10.287.1490">
    <property type="match status" value="1"/>
</dbReference>
<gene>
    <name evidence="4" type="ORF">DRO07_01635</name>
</gene>
<evidence type="ECO:0000256" key="2">
    <source>
        <dbReference type="SAM" id="MobiDB-lite"/>
    </source>
</evidence>
<name>A0A497JG11_9ARCH</name>
<keyword evidence="3" id="KW-1133">Transmembrane helix</keyword>
<feature type="coiled-coil region" evidence="1">
    <location>
        <begin position="133"/>
        <end position="237"/>
    </location>
</feature>
<dbReference type="EMBL" id="QMWO01000046">
    <property type="protein sequence ID" value="RLG69795.1"/>
    <property type="molecule type" value="Genomic_DNA"/>
</dbReference>
<accession>A0A497JG11</accession>
<dbReference type="AlphaFoldDB" id="A0A497JG11"/>